<evidence type="ECO:0000256" key="1">
    <source>
        <dbReference type="ARBA" id="ARBA00004141"/>
    </source>
</evidence>
<evidence type="ECO:0000256" key="3">
    <source>
        <dbReference type="ARBA" id="ARBA00022989"/>
    </source>
</evidence>
<feature type="transmembrane region" description="Helical" evidence="5">
    <location>
        <begin position="129"/>
        <end position="145"/>
    </location>
</feature>
<evidence type="ECO:0000313" key="8">
    <source>
        <dbReference type="Proteomes" id="UP000305778"/>
    </source>
</evidence>
<evidence type="ECO:0000313" key="7">
    <source>
        <dbReference type="EMBL" id="TKA12014.1"/>
    </source>
</evidence>
<sequence>MPRDFRRRPLPAWLAHPLRWQRLPVPWAAVARGALAAGPLLGVGIGTGHPAAGVLAALGAMLAGVNDRPGTRRNGIVHIGLPALAGTAGVLLGGTAATVAAGWWAIPVIFVVGLVSGAVSVVGPVCSTAGMQLLVAVIIGMGMPLPGPAWFKALCFLGGAGWLLLLRLVLRPPGTLDGGRATLATVFDALADALAAVGTPGAVPARRRLTAALDRAEEAMRLHRLFRRLLTPGDRLLIERYAAATALCEAAVALLWEARPLPPRVSDGPRRLATAIRTHSPAGPLPAPGASTAARAAFDRALLDAAVVFARTTPEHSAADLPSAPARSRVRWRVLGAAGREYALRVALCVAASASVALALRANHWYWLPATAAFLVKPDMGPLFSRVVNRFVGTAVGVLVFAGLAAAFGGGWWPAVAAAAGGALVPVATRHFALQTAVVTVLVLSFVSVGGDTQAAGNRLADTVIACGIVLLIGHLPRLVDPAARAGLRVGTALRCTERYLDHILTVSASERSGERMALRRAAYRALAEARATADTAAAELGRTVDWVPVVAAAERIVDAATACAVRIEHGAPRPSEREAREVTGVLTALAATLDGTGGPTVQEFITAPECETLADVVAELRRIRAAAA</sequence>
<dbReference type="EMBL" id="SUMC01000006">
    <property type="protein sequence ID" value="TKA12014.1"/>
    <property type="molecule type" value="Genomic_DNA"/>
</dbReference>
<feature type="transmembrane region" description="Helical" evidence="5">
    <location>
        <begin position="77"/>
        <end position="97"/>
    </location>
</feature>
<keyword evidence="4 5" id="KW-0472">Membrane</keyword>
<feature type="transmembrane region" description="Helical" evidence="5">
    <location>
        <begin position="103"/>
        <end position="122"/>
    </location>
</feature>
<dbReference type="RefSeq" id="WP_136723009.1">
    <property type="nucleotide sequence ID" value="NZ_SUMC01000006.1"/>
</dbReference>
<evidence type="ECO:0000256" key="2">
    <source>
        <dbReference type="ARBA" id="ARBA00022692"/>
    </source>
</evidence>
<feature type="transmembrane region" description="Helical" evidence="5">
    <location>
        <begin position="432"/>
        <end position="451"/>
    </location>
</feature>
<keyword evidence="8" id="KW-1185">Reference proteome</keyword>
<feature type="transmembrane region" description="Helical" evidence="5">
    <location>
        <begin position="391"/>
        <end position="412"/>
    </location>
</feature>
<keyword evidence="3 5" id="KW-1133">Transmembrane helix</keyword>
<proteinExistence type="predicted"/>
<comment type="subcellular location">
    <subcellularLocation>
        <location evidence="1">Membrane</location>
        <topology evidence="1">Multi-pass membrane protein</topology>
    </subcellularLocation>
</comment>
<dbReference type="GO" id="GO:0016020">
    <property type="term" value="C:membrane"/>
    <property type="evidence" value="ECO:0007669"/>
    <property type="project" value="UniProtKB-SubCell"/>
</dbReference>
<feature type="transmembrane region" description="Helical" evidence="5">
    <location>
        <begin position="46"/>
        <end position="65"/>
    </location>
</feature>
<organism evidence="7 8">
    <name type="scientific">Actinacidiphila oryziradicis</name>
    <dbReference type="NCBI Taxonomy" id="2571141"/>
    <lineage>
        <taxon>Bacteria</taxon>
        <taxon>Bacillati</taxon>
        <taxon>Actinomycetota</taxon>
        <taxon>Actinomycetes</taxon>
        <taxon>Kitasatosporales</taxon>
        <taxon>Streptomycetaceae</taxon>
        <taxon>Actinacidiphila</taxon>
    </lineage>
</organism>
<gene>
    <name evidence="7" type="ORF">FCI23_09460</name>
</gene>
<feature type="domain" description="Integral membrane bound transporter" evidence="6">
    <location>
        <begin position="354"/>
        <end position="473"/>
    </location>
</feature>
<dbReference type="OrthoDB" id="3867595at2"/>
<name>A0A4U0SPN7_9ACTN</name>
<evidence type="ECO:0000256" key="4">
    <source>
        <dbReference type="ARBA" id="ARBA00023136"/>
    </source>
</evidence>
<dbReference type="Pfam" id="PF13515">
    <property type="entry name" value="FUSC_2"/>
    <property type="match status" value="1"/>
</dbReference>
<protein>
    <submittedName>
        <fullName evidence="7">FUSC family protein</fullName>
    </submittedName>
</protein>
<dbReference type="InterPro" id="IPR049453">
    <property type="entry name" value="Memb_transporter_dom"/>
</dbReference>
<keyword evidence="2 5" id="KW-0812">Transmembrane</keyword>
<reference evidence="7 8" key="1">
    <citation type="submission" date="2019-04" db="EMBL/GenBank/DDBJ databases">
        <title>Streptomyces oryziradicis sp. nov., a novel actinomycete isolated from rhizosphere soil of rice (Oryza sativa L.).</title>
        <authorList>
            <person name="Li C."/>
        </authorList>
    </citation>
    <scope>NUCLEOTIDE SEQUENCE [LARGE SCALE GENOMIC DNA]</scope>
    <source>
        <strain evidence="7 8">NEAU-C40</strain>
    </source>
</reference>
<accession>A0A4U0SPN7</accession>
<evidence type="ECO:0000259" key="6">
    <source>
        <dbReference type="Pfam" id="PF13515"/>
    </source>
</evidence>
<comment type="caution">
    <text evidence="7">The sequence shown here is derived from an EMBL/GenBank/DDBJ whole genome shotgun (WGS) entry which is preliminary data.</text>
</comment>
<evidence type="ECO:0000256" key="5">
    <source>
        <dbReference type="SAM" id="Phobius"/>
    </source>
</evidence>
<dbReference type="Proteomes" id="UP000305778">
    <property type="component" value="Unassembled WGS sequence"/>
</dbReference>
<dbReference type="AlphaFoldDB" id="A0A4U0SPN7"/>